<evidence type="ECO:0000256" key="2">
    <source>
        <dbReference type="SAM" id="Phobius"/>
    </source>
</evidence>
<reference evidence="3 4" key="1">
    <citation type="submission" date="2024-05" db="EMBL/GenBank/DDBJ databases">
        <title>A draft genome resource for the thread blight pathogen Marasmius tenuissimus strain MS-2.</title>
        <authorList>
            <person name="Yulfo-Soto G.E."/>
            <person name="Baruah I.K."/>
            <person name="Amoako-Attah I."/>
            <person name="Bukari Y."/>
            <person name="Meinhardt L.W."/>
            <person name="Bailey B.A."/>
            <person name="Cohen S.P."/>
        </authorList>
    </citation>
    <scope>NUCLEOTIDE SEQUENCE [LARGE SCALE GENOMIC DNA]</scope>
    <source>
        <strain evidence="3 4">MS-2</strain>
    </source>
</reference>
<name>A0ABR2ZAC2_9AGAR</name>
<keyword evidence="2" id="KW-0472">Membrane</keyword>
<sequence length="259" mass="28438">MFAISSFEFWADAVVIMTSMKNVFVDNVGTSFIEKQSVFAEKYTLLVSVQEVLVPLEIIIGDAIIFWRVWVLCAGDKELVSVPFIFLLGTTVCLLGFFSCFAQNDWPVANLETCNALVVSGYSLSLVTNIAGTVAIGVQVWIYKRTVRAYLTAYKECHAEKILILLLESGVVYSLVWVVQLVVVHIPPAATLSGKVVQQILKAGNVQLVGIYPTALVVLIYLQQSMWDSSGNSTIVGHSTNRDHGQGSSQTAIFKKHQA</sequence>
<protein>
    <submittedName>
        <fullName evidence="3">Uncharacterized protein</fullName>
    </submittedName>
</protein>
<feature type="region of interest" description="Disordered" evidence="1">
    <location>
        <begin position="237"/>
        <end position="259"/>
    </location>
</feature>
<feature type="transmembrane region" description="Helical" evidence="2">
    <location>
        <begin position="162"/>
        <end position="183"/>
    </location>
</feature>
<feature type="transmembrane region" description="Helical" evidence="2">
    <location>
        <begin position="82"/>
        <end position="102"/>
    </location>
</feature>
<dbReference type="Proteomes" id="UP001437256">
    <property type="component" value="Unassembled WGS sequence"/>
</dbReference>
<feature type="transmembrane region" description="Helical" evidence="2">
    <location>
        <begin position="203"/>
        <end position="222"/>
    </location>
</feature>
<keyword evidence="2" id="KW-0812">Transmembrane</keyword>
<organism evidence="3 4">
    <name type="scientific">Marasmius tenuissimus</name>
    <dbReference type="NCBI Taxonomy" id="585030"/>
    <lineage>
        <taxon>Eukaryota</taxon>
        <taxon>Fungi</taxon>
        <taxon>Dikarya</taxon>
        <taxon>Basidiomycota</taxon>
        <taxon>Agaricomycotina</taxon>
        <taxon>Agaricomycetes</taxon>
        <taxon>Agaricomycetidae</taxon>
        <taxon>Agaricales</taxon>
        <taxon>Marasmiineae</taxon>
        <taxon>Marasmiaceae</taxon>
        <taxon>Marasmius</taxon>
    </lineage>
</organism>
<keyword evidence="2" id="KW-1133">Transmembrane helix</keyword>
<feature type="transmembrane region" description="Helical" evidence="2">
    <location>
        <begin position="52"/>
        <end position="70"/>
    </location>
</feature>
<feature type="transmembrane region" description="Helical" evidence="2">
    <location>
        <begin position="122"/>
        <end position="142"/>
    </location>
</feature>
<evidence type="ECO:0000313" key="3">
    <source>
        <dbReference type="EMBL" id="KAL0057841.1"/>
    </source>
</evidence>
<evidence type="ECO:0000313" key="4">
    <source>
        <dbReference type="Proteomes" id="UP001437256"/>
    </source>
</evidence>
<accession>A0ABR2ZAC2</accession>
<comment type="caution">
    <text evidence="3">The sequence shown here is derived from an EMBL/GenBank/DDBJ whole genome shotgun (WGS) entry which is preliminary data.</text>
</comment>
<dbReference type="EMBL" id="JBBXMP010000422">
    <property type="protein sequence ID" value="KAL0057841.1"/>
    <property type="molecule type" value="Genomic_DNA"/>
</dbReference>
<proteinExistence type="predicted"/>
<gene>
    <name evidence="3" type="ORF">AAF712_015504</name>
</gene>
<keyword evidence="4" id="KW-1185">Reference proteome</keyword>
<evidence type="ECO:0000256" key="1">
    <source>
        <dbReference type="SAM" id="MobiDB-lite"/>
    </source>
</evidence>